<dbReference type="PROSITE" id="PS51462">
    <property type="entry name" value="NUDIX"/>
    <property type="match status" value="1"/>
</dbReference>
<dbReference type="SUPFAM" id="SSF55811">
    <property type="entry name" value="Nudix"/>
    <property type="match status" value="1"/>
</dbReference>
<dbReference type="Gene3D" id="3.90.79.10">
    <property type="entry name" value="Nucleoside Triphosphate Pyrophosphohydrolase"/>
    <property type="match status" value="1"/>
</dbReference>
<protein>
    <recommendedName>
        <fullName evidence="3">Nudix hydrolase domain-containing protein</fullName>
    </recommendedName>
</protein>
<keyword evidence="5" id="KW-1185">Reference proteome</keyword>
<dbReference type="InterPro" id="IPR000086">
    <property type="entry name" value="NUDIX_hydrolase_dom"/>
</dbReference>
<dbReference type="PANTHER" id="PTHR43046:SF14">
    <property type="entry name" value="MUTT_NUDIX FAMILY PROTEIN"/>
    <property type="match status" value="1"/>
</dbReference>
<reference evidence="4 5" key="1">
    <citation type="journal article" date="2021" name="Int. J. Syst. Evol. Microbiol.">
        <title>Reticulibacter mediterranei gen. nov., sp. nov., within the new family Reticulibacteraceae fam. nov., and Ktedonospora formicarum gen. nov., sp. nov., Ktedonobacter robiniae sp. nov., Dictyobacter formicarum sp. nov. and Dictyobacter arantiisoli sp. nov., belonging to the class Ktedonobacteria.</title>
        <authorList>
            <person name="Yabe S."/>
            <person name="Zheng Y."/>
            <person name="Wang C.M."/>
            <person name="Sakai Y."/>
            <person name="Abe K."/>
            <person name="Yokota A."/>
            <person name="Donadio S."/>
            <person name="Cavaletti L."/>
            <person name="Monciardini P."/>
        </authorList>
    </citation>
    <scope>NUCLEOTIDE SEQUENCE [LARGE SCALE GENOMIC DNA]</scope>
    <source>
        <strain evidence="4 5">SOSP1-30</strain>
    </source>
</reference>
<dbReference type="Proteomes" id="UP000654345">
    <property type="component" value="Unassembled WGS sequence"/>
</dbReference>
<comment type="cofactor">
    <cofactor evidence="1">
        <name>Mg(2+)</name>
        <dbReference type="ChEBI" id="CHEBI:18420"/>
    </cofactor>
</comment>
<feature type="domain" description="Nudix hydrolase" evidence="3">
    <location>
        <begin position="12"/>
        <end position="144"/>
    </location>
</feature>
<dbReference type="CDD" id="cd04688">
    <property type="entry name" value="NUDIX_Hydrolase"/>
    <property type="match status" value="1"/>
</dbReference>
<sequence>MTDIVFHEGQNWFNFRVAAVILSQDHLLVQHVEGFNFCFLPGGRVQLMESMEQALQRELREEFEVTLPRTRLLWTVENFFPTPLGRYHEICGYFLCEGFQIDQPFPLDVSWTQGKSTYYWTPLDSLPALPLVPSFLQEAVKALPAYAIHLSLNELA</sequence>
<accession>A0ABQ3V2N0</accession>
<dbReference type="InterPro" id="IPR015797">
    <property type="entry name" value="NUDIX_hydrolase-like_dom_sf"/>
</dbReference>
<comment type="caution">
    <text evidence="4">The sequence shown here is derived from an EMBL/GenBank/DDBJ whole genome shotgun (WGS) entry which is preliminary data.</text>
</comment>
<dbReference type="RefSeq" id="WP_201375443.1">
    <property type="nucleotide sequence ID" value="NZ_BNJG01000003.1"/>
</dbReference>
<name>A0ABQ3V2N0_9CHLR</name>
<proteinExistence type="predicted"/>
<gene>
    <name evidence="4" type="ORF">KSB_77180</name>
</gene>
<evidence type="ECO:0000256" key="2">
    <source>
        <dbReference type="ARBA" id="ARBA00022801"/>
    </source>
</evidence>
<evidence type="ECO:0000313" key="4">
    <source>
        <dbReference type="EMBL" id="GHO59243.1"/>
    </source>
</evidence>
<dbReference type="Pfam" id="PF00293">
    <property type="entry name" value="NUDIX"/>
    <property type="match status" value="1"/>
</dbReference>
<dbReference type="EMBL" id="BNJG01000003">
    <property type="protein sequence ID" value="GHO59243.1"/>
    <property type="molecule type" value="Genomic_DNA"/>
</dbReference>
<evidence type="ECO:0000313" key="5">
    <source>
        <dbReference type="Proteomes" id="UP000654345"/>
    </source>
</evidence>
<dbReference type="PANTHER" id="PTHR43046">
    <property type="entry name" value="GDP-MANNOSE MANNOSYL HYDROLASE"/>
    <property type="match status" value="1"/>
</dbReference>
<keyword evidence="2" id="KW-0378">Hydrolase</keyword>
<evidence type="ECO:0000256" key="1">
    <source>
        <dbReference type="ARBA" id="ARBA00001946"/>
    </source>
</evidence>
<organism evidence="4 5">
    <name type="scientific">Ktedonobacter robiniae</name>
    <dbReference type="NCBI Taxonomy" id="2778365"/>
    <lineage>
        <taxon>Bacteria</taxon>
        <taxon>Bacillati</taxon>
        <taxon>Chloroflexota</taxon>
        <taxon>Ktedonobacteria</taxon>
        <taxon>Ktedonobacterales</taxon>
        <taxon>Ktedonobacteraceae</taxon>
        <taxon>Ktedonobacter</taxon>
    </lineage>
</organism>
<evidence type="ECO:0000259" key="3">
    <source>
        <dbReference type="PROSITE" id="PS51462"/>
    </source>
</evidence>